<comment type="caution">
    <text evidence="2">The sequence shown here is derived from an EMBL/GenBank/DDBJ whole genome shotgun (WGS) entry which is preliminary data.</text>
</comment>
<dbReference type="SUPFAM" id="SSF54001">
    <property type="entry name" value="Cysteine proteinases"/>
    <property type="match status" value="1"/>
</dbReference>
<gene>
    <name evidence="2" type="ORF">ENU09_02660</name>
</gene>
<feature type="domain" description="Transglutaminase-like" evidence="1">
    <location>
        <begin position="211"/>
        <end position="274"/>
    </location>
</feature>
<sequence>MHDVKSRRIALFLLVLALVVTIIGIIIELQRYLLPFILRSGQEITTQPMTNKITTTTTYRQMPEDVIKRYLSAVSPELRSTTIDVLYLYTNRSFTVLQESVYISAGSWKLVRFNYSYPLIYEVTICVTGNCIGKCDVEAEVLDENYSLVRYFGRVNYLRENLTVLLTLERYSSAPTSRYYLKLDNSYSLFTSKTVHITIRAYVLADLVLNDKMFKIIAIASWVSENIRYISDPYKLEYVASPIETLRIKAGDCDDFAVLLASMYRAVGIRSAVGLIDTRSMDADHGTALVALERMELDEFEKALEKYSVIFGYKTWDCISYFSRDGIVWVIVDPLMSYNRQTPWCVKHEPYYLVKLIEP</sequence>
<dbReference type="InterPro" id="IPR002931">
    <property type="entry name" value="Transglutaminase-like"/>
</dbReference>
<dbReference type="AlphaFoldDB" id="A0A7J3KGG5"/>
<proteinExistence type="predicted"/>
<protein>
    <submittedName>
        <fullName evidence="2">Transglutaminase domain-containing protein</fullName>
    </submittedName>
</protein>
<dbReference type="EMBL" id="DTBE01000070">
    <property type="protein sequence ID" value="HGQ59599.1"/>
    <property type="molecule type" value="Genomic_DNA"/>
</dbReference>
<dbReference type="Gene3D" id="3.10.620.30">
    <property type="match status" value="1"/>
</dbReference>
<evidence type="ECO:0000313" key="2">
    <source>
        <dbReference type="EMBL" id="HGQ59599.1"/>
    </source>
</evidence>
<dbReference type="InterPro" id="IPR038765">
    <property type="entry name" value="Papain-like_cys_pep_sf"/>
</dbReference>
<name>A0A7J3KGG5_STAMA</name>
<reference evidence="2" key="1">
    <citation type="journal article" date="2020" name="mSystems">
        <title>Genome- and Community-Level Interaction Insights into Carbon Utilization and Element Cycling Functions of Hydrothermarchaeota in Hydrothermal Sediment.</title>
        <authorList>
            <person name="Zhou Z."/>
            <person name="Liu Y."/>
            <person name="Xu W."/>
            <person name="Pan J."/>
            <person name="Luo Z.H."/>
            <person name="Li M."/>
        </authorList>
    </citation>
    <scope>NUCLEOTIDE SEQUENCE [LARGE SCALE GENOMIC DNA]</scope>
    <source>
        <strain evidence="2">SpSt-638</strain>
    </source>
</reference>
<dbReference type="Pfam" id="PF01841">
    <property type="entry name" value="Transglut_core"/>
    <property type="match status" value="1"/>
</dbReference>
<evidence type="ECO:0000259" key="1">
    <source>
        <dbReference type="Pfam" id="PF01841"/>
    </source>
</evidence>
<accession>A0A7J3KGG5</accession>
<organism evidence="2">
    <name type="scientific">Staphylothermus marinus</name>
    <dbReference type="NCBI Taxonomy" id="2280"/>
    <lineage>
        <taxon>Archaea</taxon>
        <taxon>Thermoproteota</taxon>
        <taxon>Thermoprotei</taxon>
        <taxon>Desulfurococcales</taxon>
        <taxon>Desulfurococcaceae</taxon>
        <taxon>Staphylothermus</taxon>
    </lineage>
</organism>